<keyword evidence="1" id="KW-0732">Signal</keyword>
<dbReference type="EMBL" id="CANHGI010000003">
    <property type="protein sequence ID" value="CAI5446299.1"/>
    <property type="molecule type" value="Genomic_DNA"/>
</dbReference>
<evidence type="ECO:0000313" key="3">
    <source>
        <dbReference type="Proteomes" id="UP001152747"/>
    </source>
</evidence>
<accession>A0A9P1IIU2</accession>
<feature type="chain" id="PRO_5040226805" evidence="1">
    <location>
        <begin position="20"/>
        <end position="123"/>
    </location>
</feature>
<reference evidence="2" key="1">
    <citation type="submission" date="2022-11" db="EMBL/GenBank/DDBJ databases">
        <authorList>
            <person name="Kikuchi T."/>
        </authorList>
    </citation>
    <scope>NUCLEOTIDE SEQUENCE</scope>
    <source>
        <strain evidence="2">PS1010</strain>
    </source>
</reference>
<comment type="caution">
    <text evidence="2">The sequence shown here is derived from an EMBL/GenBank/DDBJ whole genome shotgun (WGS) entry which is preliminary data.</text>
</comment>
<proteinExistence type="predicted"/>
<dbReference type="AlphaFoldDB" id="A0A9P1IIU2"/>
<organism evidence="2 3">
    <name type="scientific">Caenorhabditis angaria</name>
    <dbReference type="NCBI Taxonomy" id="860376"/>
    <lineage>
        <taxon>Eukaryota</taxon>
        <taxon>Metazoa</taxon>
        <taxon>Ecdysozoa</taxon>
        <taxon>Nematoda</taxon>
        <taxon>Chromadorea</taxon>
        <taxon>Rhabditida</taxon>
        <taxon>Rhabditina</taxon>
        <taxon>Rhabditomorpha</taxon>
        <taxon>Rhabditoidea</taxon>
        <taxon>Rhabditidae</taxon>
        <taxon>Peloderinae</taxon>
        <taxon>Caenorhabditis</taxon>
    </lineage>
</organism>
<protein>
    <submittedName>
        <fullName evidence="2">Uncharacterized protein</fullName>
    </submittedName>
</protein>
<dbReference type="Proteomes" id="UP001152747">
    <property type="component" value="Unassembled WGS sequence"/>
</dbReference>
<evidence type="ECO:0000256" key="1">
    <source>
        <dbReference type="SAM" id="SignalP"/>
    </source>
</evidence>
<keyword evidence="3" id="KW-1185">Reference proteome</keyword>
<sequence length="123" mass="13230">MISSSSVICLLISFGIISTAPISNEENDLLGLAWEAAATSINVNNPGKFWVPIELVSSQKSGSGTTILEYIFQESWCSTAEGNDLDDVCESMCPVYYGGAKATYRITATQSNGGTDYQSQRIE</sequence>
<evidence type="ECO:0000313" key="2">
    <source>
        <dbReference type="EMBL" id="CAI5446299.1"/>
    </source>
</evidence>
<gene>
    <name evidence="2" type="ORF">CAMP_LOCUS8936</name>
</gene>
<name>A0A9P1IIU2_9PELO</name>
<feature type="signal peptide" evidence="1">
    <location>
        <begin position="1"/>
        <end position="19"/>
    </location>
</feature>
<dbReference type="OrthoDB" id="5771658at2759"/>